<comment type="caution">
    <text evidence="2">The sequence shown here is derived from an EMBL/GenBank/DDBJ whole genome shotgun (WGS) entry which is preliminary data.</text>
</comment>
<evidence type="ECO:0000313" key="3">
    <source>
        <dbReference type="Proteomes" id="UP000678228"/>
    </source>
</evidence>
<name>A0A941AR51_9BACI</name>
<dbReference type="AlphaFoldDB" id="A0A941AR51"/>
<sequence>MEDTRHLDGFLREKGIVLTFEGREYHVSREFLNAAELHLDDELIADWSIQVSSKRVLVNIYDQSHIEHEFLIIGLFHTWFFASKG</sequence>
<evidence type="ECO:0000313" key="2">
    <source>
        <dbReference type="EMBL" id="MBP3953652.1"/>
    </source>
</evidence>
<proteinExistence type="predicted"/>
<dbReference type="Pfam" id="PF23728">
    <property type="entry name" value="Tubby_C_like"/>
    <property type="match status" value="1"/>
</dbReference>
<evidence type="ECO:0000259" key="1">
    <source>
        <dbReference type="Pfam" id="PF23728"/>
    </source>
</evidence>
<dbReference type="InterPro" id="IPR056944">
    <property type="entry name" value="Tubby_C-like"/>
</dbReference>
<accession>A0A941AR51</accession>
<reference evidence="2" key="1">
    <citation type="submission" date="2021-03" db="EMBL/GenBank/DDBJ databases">
        <title>Bacillus suaedae sp. nov., isolated from Suaeda aralocaspica.</title>
        <authorList>
            <person name="Lei R.F.R."/>
        </authorList>
    </citation>
    <scope>NUCLEOTIDE SEQUENCE</scope>
    <source>
        <strain evidence="2">YZJH907-2</strain>
    </source>
</reference>
<dbReference type="Proteomes" id="UP000678228">
    <property type="component" value="Unassembled WGS sequence"/>
</dbReference>
<dbReference type="EMBL" id="JAGKSQ010000021">
    <property type="protein sequence ID" value="MBP3953652.1"/>
    <property type="molecule type" value="Genomic_DNA"/>
</dbReference>
<gene>
    <name evidence="2" type="ORF">J7W16_21560</name>
</gene>
<keyword evidence="3" id="KW-1185">Reference proteome</keyword>
<protein>
    <recommendedName>
        <fullName evidence="1">Tubby C-terminal domain-containing protein</fullName>
    </recommendedName>
</protein>
<feature type="domain" description="Tubby C-terminal" evidence="1">
    <location>
        <begin position="17"/>
        <end position="81"/>
    </location>
</feature>
<organism evidence="2 3">
    <name type="scientific">Halalkalibacter suaedae</name>
    <dbReference type="NCBI Taxonomy" id="2822140"/>
    <lineage>
        <taxon>Bacteria</taxon>
        <taxon>Bacillati</taxon>
        <taxon>Bacillota</taxon>
        <taxon>Bacilli</taxon>
        <taxon>Bacillales</taxon>
        <taxon>Bacillaceae</taxon>
        <taxon>Halalkalibacter</taxon>
    </lineage>
</organism>